<evidence type="ECO:0000256" key="1">
    <source>
        <dbReference type="SAM" id="MobiDB-lite"/>
    </source>
</evidence>
<name>A0A9Q3HHC3_9BASI</name>
<protein>
    <submittedName>
        <fullName evidence="2">Uncharacterized protein</fullName>
    </submittedName>
</protein>
<dbReference type="EMBL" id="AVOT02017831">
    <property type="protein sequence ID" value="MBW0504267.1"/>
    <property type="molecule type" value="Genomic_DNA"/>
</dbReference>
<proteinExistence type="predicted"/>
<sequence>MSLQMQNLSRWELPNTPDNPAYVPTNAETSIKIQGISITDEGTEPFEKFREKYKIGMSLQKFQPCFNKKTPTILEKGWNPKLPVHTFKKDLVDIHPTASRFKLLPYKSRH</sequence>
<comment type="caution">
    <text evidence="2">The sequence shown here is derived from an EMBL/GenBank/DDBJ whole genome shotgun (WGS) entry which is preliminary data.</text>
</comment>
<gene>
    <name evidence="2" type="ORF">O181_043982</name>
</gene>
<reference evidence="2" key="1">
    <citation type="submission" date="2021-03" db="EMBL/GenBank/DDBJ databases">
        <title>Draft genome sequence of rust myrtle Austropuccinia psidii MF-1, a brazilian biotype.</title>
        <authorList>
            <person name="Quecine M.C."/>
            <person name="Pachon D.M.R."/>
            <person name="Bonatelli M.L."/>
            <person name="Correr F.H."/>
            <person name="Franceschini L.M."/>
            <person name="Leite T.F."/>
            <person name="Margarido G.R.A."/>
            <person name="Almeida C.A."/>
            <person name="Ferrarezi J.A."/>
            <person name="Labate C.A."/>
        </authorList>
    </citation>
    <scope>NUCLEOTIDE SEQUENCE</scope>
    <source>
        <strain evidence="2">MF-1</strain>
    </source>
</reference>
<evidence type="ECO:0000313" key="3">
    <source>
        <dbReference type="Proteomes" id="UP000765509"/>
    </source>
</evidence>
<dbReference type="Proteomes" id="UP000765509">
    <property type="component" value="Unassembled WGS sequence"/>
</dbReference>
<organism evidence="2 3">
    <name type="scientific">Austropuccinia psidii MF-1</name>
    <dbReference type="NCBI Taxonomy" id="1389203"/>
    <lineage>
        <taxon>Eukaryota</taxon>
        <taxon>Fungi</taxon>
        <taxon>Dikarya</taxon>
        <taxon>Basidiomycota</taxon>
        <taxon>Pucciniomycotina</taxon>
        <taxon>Pucciniomycetes</taxon>
        <taxon>Pucciniales</taxon>
        <taxon>Sphaerophragmiaceae</taxon>
        <taxon>Austropuccinia</taxon>
    </lineage>
</organism>
<keyword evidence="3" id="KW-1185">Reference proteome</keyword>
<evidence type="ECO:0000313" key="2">
    <source>
        <dbReference type="EMBL" id="MBW0504267.1"/>
    </source>
</evidence>
<accession>A0A9Q3HHC3</accession>
<dbReference type="AlphaFoldDB" id="A0A9Q3HHC3"/>
<feature type="region of interest" description="Disordered" evidence="1">
    <location>
        <begin position="1"/>
        <end position="21"/>
    </location>
</feature>